<name>A0A3N0YVI1_ANAGA</name>
<sequence length="194" mass="22426">MHELEGWSSHHEGAAMMTPAESARVSRSPRQVQWDSDISEHEQYSPSHDTHSIGRRAEWTDTSTPYAEEGNELYEMRRESTSLRRSEENMQSSYAQHWAEFLQLLDFLNLQQHVDVRTPFRGHTLDLVISNLAPISNLLVYELGVSDHEVISMELPLPSSYTKDKRQICFRDLKKIILDTLTINLQHLSSVDFS</sequence>
<dbReference type="Proteomes" id="UP000281406">
    <property type="component" value="Unassembled WGS sequence"/>
</dbReference>
<reference evidence="2 3" key="1">
    <citation type="submission" date="2018-10" db="EMBL/GenBank/DDBJ databases">
        <title>Genome assembly for a Yunnan-Guizhou Plateau 3E fish, Anabarilius grahami (Regan), and its evolutionary and genetic applications.</title>
        <authorList>
            <person name="Jiang W."/>
        </authorList>
    </citation>
    <scope>NUCLEOTIDE SEQUENCE [LARGE SCALE GENOMIC DNA]</scope>
    <source>
        <strain evidence="2">AG-KIZ</strain>
        <tissue evidence="2">Muscle</tissue>
    </source>
</reference>
<feature type="compositionally biased region" description="Basic and acidic residues" evidence="1">
    <location>
        <begin position="38"/>
        <end position="58"/>
    </location>
</feature>
<accession>A0A3N0YVI1</accession>
<evidence type="ECO:0000313" key="3">
    <source>
        <dbReference type="Proteomes" id="UP000281406"/>
    </source>
</evidence>
<protein>
    <recommendedName>
        <fullName evidence="4">Endonuclease/exonuclease/phosphatase domain-containing protein</fullName>
    </recommendedName>
</protein>
<gene>
    <name evidence="2" type="ORF">DPX16_22306</name>
</gene>
<comment type="caution">
    <text evidence="2">The sequence shown here is derived from an EMBL/GenBank/DDBJ whole genome shotgun (WGS) entry which is preliminary data.</text>
</comment>
<dbReference type="EMBL" id="RJVU01021699">
    <property type="protein sequence ID" value="ROL50204.1"/>
    <property type="molecule type" value="Genomic_DNA"/>
</dbReference>
<proteinExistence type="predicted"/>
<evidence type="ECO:0008006" key="4">
    <source>
        <dbReference type="Google" id="ProtNLM"/>
    </source>
</evidence>
<feature type="region of interest" description="Disordered" evidence="1">
    <location>
        <begin position="1"/>
        <end position="58"/>
    </location>
</feature>
<organism evidence="2 3">
    <name type="scientific">Anabarilius grahami</name>
    <name type="common">Kanglang fish</name>
    <name type="synonym">Barilius grahami</name>
    <dbReference type="NCBI Taxonomy" id="495550"/>
    <lineage>
        <taxon>Eukaryota</taxon>
        <taxon>Metazoa</taxon>
        <taxon>Chordata</taxon>
        <taxon>Craniata</taxon>
        <taxon>Vertebrata</taxon>
        <taxon>Euteleostomi</taxon>
        <taxon>Actinopterygii</taxon>
        <taxon>Neopterygii</taxon>
        <taxon>Teleostei</taxon>
        <taxon>Ostariophysi</taxon>
        <taxon>Cypriniformes</taxon>
        <taxon>Xenocyprididae</taxon>
        <taxon>Xenocypridinae</taxon>
        <taxon>Xenocypridinae incertae sedis</taxon>
        <taxon>Anabarilius</taxon>
    </lineage>
</organism>
<feature type="compositionally biased region" description="Basic and acidic residues" evidence="1">
    <location>
        <begin position="1"/>
        <end position="13"/>
    </location>
</feature>
<dbReference type="AlphaFoldDB" id="A0A3N0YVI1"/>
<keyword evidence="3" id="KW-1185">Reference proteome</keyword>
<evidence type="ECO:0000256" key="1">
    <source>
        <dbReference type="SAM" id="MobiDB-lite"/>
    </source>
</evidence>
<evidence type="ECO:0000313" key="2">
    <source>
        <dbReference type="EMBL" id="ROL50204.1"/>
    </source>
</evidence>